<reference evidence="2 3" key="1">
    <citation type="submission" date="2019-09" db="EMBL/GenBank/DDBJ databases">
        <title>A chromosome-level genome assembly of the Chinese tupelo Nyssa sinensis.</title>
        <authorList>
            <person name="Yang X."/>
            <person name="Kang M."/>
            <person name="Yang Y."/>
            <person name="Xiong H."/>
            <person name="Wang M."/>
            <person name="Zhang Z."/>
            <person name="Wang Z."/>
            <person name="Wu H."/>
            <person name="Ma T."/>
            <person name="Liu J."/>
            <person name="Xi Z."/>
        </authorList>
    </citation>
    <scope>NUCLEOTIDE SEQUENCE [LARGE SCALE GENOMIC DNA]</scope>
    <source>
        <strain evidence="2">J267</strain>
        <tissue evidence="2">Leaf</tissue>
    </source>
</reference>
<name>A0A5J5A0I3_9ASTE</name>
<feature type="compositionally biased region" description="Low complexity" evidence="1">
    <location>
        <begin position="1"/>
        <end position="16"/>
    </location>
</feature>
<gene>
    <name evidence="2" type="ORF">F0562_011018</name>
</gene>
<evidence type="ECO:0000313" key="2">
    <source>
        <dbReference type="EMBL" id="KAA8524595.1"/>
    </source>
</evidence>
<dbReference type="PANTHER" id="PTHR33974">
    <property type="entry name" value="VASCULAR-RELATED UNKNOWN PROTEIN 1-RELATED"/>
    <property type="match status" value="1"/>
</dbReference>
<accession>A0A5J5A0I3</accession>
<sequence>MEDSLSSSVIKSVASKGTTDTPEESGWTSYLEDFSLNQREQSFCANSFGSPSLVSDAASCVAREAYNIKQVDGSPKFPEKLNFRKTRAKEISYDDSLEDTASSPVNSPKVCSLKQTDINYRKADDKIESSMGKGGGSDDHHLELQADERDEMNFDGKNNDYTDLKKRGLCLFPLSMLVNYLG</sequence>
<protein>
    <submittedName>
        <fullName evidence="2">Uncharacterized protein</fullName>
    </submittedName>
</protein>
<dbReference type="OrthoDB" id="779856at2759"/>
<dbReference type="EMBL" id="CM018047">
    <property type="protein sequence ID" value="KAA8524595.1"/>
    <property type="molecule type" value="Genomic_DNA"/>
</dbReference>
<keyword evidence="3" id="KW-1185">Reference proteome</keyword>
<organism evidence="2 3">
    <name type="scientific">Nyssa sinensis</name>
    <dbReference type="NCBI Taxonomy" id="561372"/>
    <lineage>
        <taxon>Eukaryota</taxon>
        <taxon>Viridiplantae</taxon>
        <taxon>Streptophyta</taxon>
        <taxon>Embryophyta</taxon>
        <taxon>Tracheophyta</taxon>
        <taxon>Spermatophyta</taxon>
        <taxon>Magnoliopsida</taxon>
        <taxon>eudicotyledons</taxon>
        <taxon>Gunneridae</taxon>
        <taxon>Pentapetalae</taxon>
        <taxon>asterids</taxon>
        <taxon>Cornales</taxon>
        <taxon>Nyssaceae</taxon>
        <taxon>Nyssa</taxon>
    </lineage>
</organism>
<evidence type="ECO:0000313" key="3">
    <source>
        <dbReference type="Proteomes" id="UP000325577"/>
    </source>
</evidence>
<dbReference type="PANTHER" id="PTHR33974:SF2">
    <property type="entry name" value="VASCULAR-RELATED UNKNOWN PROTEIN 1"/>
    <property type="match status" value="1"/>
</dbReference>
<proteinExistence type="predicted"/>
<feature type="region of interest" description="Disordered" evidence="1">
    <location>
        <begin position="1"/>
        <end position="26"/>
    </location>
</feature>
<dbReference type="Proteomes" id="UP000325577">
    <property type="component" value="Linkage Group LG4"/>
</dbReference>
<dbReference type="GO" id="GO:0010089">
    <property type="term" value="P:xylem development"/>
    <property type="evidence" value="ECO:0007669"/>
    <property type="project" value="InterPro"/>
</dbReference>
<dbReference type="InterPro" id="IPR039280">
    <property type="entry name" value="VUP"/>
</dbReference>
<dbReference type="AlphaFoldDB" id="A0A5J5A0I3"/>
<evidence type="ECO:0000256" key="1">
    <source>
        <dbReference type="SAM" id="MobiDB-lite"/>
    </source>
</evidence>